<dbReference type="Pfam" id="PF02682">
    <property type="entry name" value="CT_C_D"/>
    <property type="match status" value="1"/>
</dbReference>
<dbReference type="GO" id="GO:0004860">
    <property type="term" value="F:protein kinase inhibitor activity"/>
    <property type="evidence" value="ECO:0007669"/>
    <property type="project" value="UniProtKB-KW"/>
</dbReference>
<evidence type="ECO:0000256" key="1">
    <source>
        <dbReference type="ARBA" id="ARBA00022741"/>
    </source>
</evidence>
<dbReference type="SUPFAM" id="SSF160467">
    <property type="entry name" value="PH0987 N-terminal domain-like"/>
    <property type="match status" value="1"/>
</dbReference>
<dbReference type="SMART" id="SM00797">
    <property type="entry name" value="AHS2"/>
    <property type="match status" value="1"/>
</dbReference>
<dbReference type="Gene3D" id="2.40.100.10">
    <property type="entry name" value="Cyclophilin-like"/>
    <property type="match status" value="2"/>
</dbReference>
<evidence type="ECO:0000256" key="2">
    <source>
        <dbReference type="ARBA" id="ARBA00022801"/>
    </source>
</evidence>
<keyword evidence="7" id="KW-0649">Protein kinase inhibitor</keyword>
<dbReference type="SMART" id="SM00796">
    <property type="entry name" value="AHS1"/>
    <property type="match status" value="1"/>
</dbReference>
<evidence type="ECO:0000256" key="4">
    <source>
        <dbReference type="SAM" id="MobiDB-lite"/>
    </source>
</evidence>
<keyword evidence="2" id="KW-0378">Hydrolase</keyword>
<evidence type="ECO:0000259" key="6">
    <source>
        <dbReference type="SMART" id="SM00797"/>
    </source>
</evidence>
<proteinExistence type="predicted"/>
<dbReference type="InterPro" id="IPR052708">
    <property type="entry name" value="PxpC"/>
</dbReference>
<evidence type="ECO:0000313" key="8">
    <source>
        <dbReference type="Proteomes" id="UP001240250"/>
    </source>
</evidence>
<evidence type="ECO:0000256" key="3">
    <source>
        <dbReference type="ARBA" id="ARBA00022840"/>
    </source>
</evidence>
<feature type="region of interest" description="Disordered" evidence="4">
    <location>
        <begin position="426"/>
        <end position="453"/>
    </location>
</feature>
<comment type="caution">
    <text evidence="7">The sequence shown here is derived from an EMBL/GenBank/DDBJ whole genome shotgun (WGS) entry which is preliminary data.</text>
</comment>
<name>A0ABU0GNG1_9CELL</name>
<dbReference type="InterPro" id="IPR003833">
    <property type="entry name" value="CT_C_D"/>
</dbReference>
<accession>A0ABU0GNG1</accession>
<dbReference type="SUPFAM" id="SSF50891">
    <property type="entry name" value="Cyclophilin-like"/>
    <property type="match status" value="2"/>
</dbReference>
<dbReference type="Pfam" id="PF02626">
    <property type="entry name" value="CT_A_B"/>
    <property type="match status" value="1"/>
</dbReference>
<feature type="domain" description="Carboxyltransferase" evidence="5">
    <location>
        <begin position="2"/>
        <end position="199"/>
    </location>
</feature>
<feature type="region of interest" description="Disordered" evidence="4">
    <location>
        <begin position="217"/>
        <end position="269"/>
    </location>
</feature>
<organism evidence="7 8">
    <name type="scientific">Cellulomonas iranensis</name>
    <dbReference type="NCBI Taxonomy" id="76862"/>
    <lineage>
        <taxon>Bacteria</taxon>
        <taxon>Bacillati</taxon>
        <taxon>Actinomycetota</taxon>
        <taxon>Actinomycetes</taxon>
        <taxon>Micrococcales</taxon>
        <taxon>Cellulomonadaceae</taxon>
        <taxon>Cellulomonas</taxon>
    </lineage>
</organism>
<keyword evidence="3" id="KW-0067">ATP-binding</keyword>
<dbReference type="PANTHER" id="PTHR43309">
    <property type="entry name" value="5-OXOPROLINASE SUBUNIT C"/>
    <property type="match status" value="1"/>
</dbReference>
<evidence type="ECO:0000313" key="7">
    <source>
        <dbReference type="EMBL" id="MDQ0426097.1"/>
    </source>
</evidence>
<dbReference type="InterPro" id="IPR003778">
    <property type="entry name" value="CT_A_B"/>
</dbReference>
<sequence>MTTVQPYGDDAVLVEVADLAAVHGIDARLRADPPRGVVDVVPAARTVLVRGEPRSRARWAAEVAALAHDAQDAGPGRAPARTVEVPTVYDGADLDDVARTLGLTVDEVVARHLAGGPDGYRVAFGGFMPGFAYVTGLDPVLHVPRLARPRTRVPAGSVAVAGDLTAVYPAPTPGGWRLLGRADLALFDPSRGAADAALLRAGDRVRFVRTAPAALTAAPRPPAGAPAAADPPAPSPSAPPVAAPPAAAPATGRPACDPDRDDDPVRDVPPLPLALTVLAAGPLTLVQDAGRPGLAAVGVPRSGAADPAALARANRLVGNARDAAVLETVLGGLVVRFGAATAFALVGAVDDADLDGAPVPVGVAVRAPGGATLTLHAPARGLRSWLAVRGGVDVPGVLGSRSRDVLSGLGPAPLRSGDVLAYGTAYDGLPEPPAPPDLPAPPGPPGGAAHARDAVHPAPPAVVHLPAVEGPRLTHLDAAGRARLWSTAWEVSPDSNRVAVRLTGPALTRAAAGELPSEGLVAGAVQVPHDGRPVLFGPDHPVTGGYPVVAVLTPDGRARAAQLRPGDRVRLVRAPGGASA</sequence>
<protein>
    <submittedName>
        <fullName evidence="7">KipI family sensor histidine kinase inhibitor</fullName>
    </submittedName>
</protein>
<feature type="domain" description="Carboxyltransferase" evidence="6">
    <location>
        <begin position="296"/>
        <end position="579"/>
    </location>
</feature>
<evidence type="ECO:0000259" key="5">
    <source>
        <dbReference type="SMART" id="SM00796"/>
    </source>
</evidence>
<dbReference type="RefSeq" id="WP_134852489.1">
    <property type="nucleotide sequence ID" value="NZ_JAUSVM010000001.1"/>
</dbReference>
<dbReference type="Proteomes" id="UP001240250">
    <property type="component" value="Unassembled WGS sequence"/>
</dbReference>
<feature type="compositionally biased region" description="Pro residues" evidence="4">
    <location>
        <begin position="219"/>
        <end position="247"/>
    </location>
</feature>
<keyword evidence="1" id="KW-0547">Nucleotide-binding</keyword>
<feature type="compositionally biased region" description="Pro residues" evidence="4">
    <location>
        <begin position="430"/>
        <end position="445"/>
    </location>
</feature>
<reference evidence="7 8" key="1">
    <citation type="submission" date="2023-07" db="EMBL/GenBank/DDBJ databases">
        <title>Sequencing the genomes of 1000 actinobacteria strains.</title>
        <authorList>
            <person name="Klenk H.-P."/>
        </authorList>
    </citation>
    <scope>NUCLEOTIDE SEQUENCE [LARGE SCALE GENOMIC DNA]</scope>
    <source>
        <strain evidence="7 8">DSM 14785</strain>
    </source>
</reference>
<dbReference type="PANTHER" id="PTHR43309:SF3">
    <property type="entry name" value="5-OXOPROLINASE SUBUNIT C"/>
    <property type="match status" value="1"/>
</dbReference>
<dbReference type="EMBL" id="JAUSVM010000001">
    <property type="protein sequence ID" value="MDQ0426097.1"/>
    <property type="molecule type" value="Genomic_DNA"/>
</dbReference>
<dbReference type="InterPro" id="IPR029000">
    <property type="entry name" value="Cyclophilin-like_dom_sf"/>
</dbReference>
<gene>
    <name evidence="7" type="ORF">JO380_002478</name>
</gene>
<keyword evidence="8" id="KW-1185">Reference proteome</keyword>
<dbReference type="Gene3D" id="3.30.1360.40">
    <property type="match status" value="1"/>
</dbReference>